<proteinExistence type="predicted"/>
<keyword evidence="2" id="KW-0812">Transmembrane</keyword>
<dbReference type="Proteomes" id="UP000800097">
    <property type="component" value="Unassembled WGS sequence"/>
</dbReference>
<reference evidence="3" key="1">
    <citation type="journal article" date="2020" name="Stud. Mycol.">
        <title>101 Dothideomycetes genomes: a test case for predicting lifestyles and emergence of pathogens.</title>
        <authorList>
            <person name="Haridas S."/>
            <person name="Albert R."/>
            <person name="Binder M."/>
            <person name="Bloem J."/>
            <person name="Labutti K."/>
            <person name="Salamov A."/>
            <person name="Andreopoulos B."/>
            <person name="Baker S."/>
            <person name="Barry K."/>
            <person name="Bills G."/>
            <person name="Bluhm B."/>
            <person name="Cannon C."/>
            <person name="Castanera R."/>
            <person name="Culley D."/>
            <person name="Daum C."/>
            <person name="Ezra D."/>
            <person name="Gonzalez J."/>
            <person name="Henrissat B."/>
            <person name="Kuo A."/>
            <person name="Liang C."/>
            <person name="Lipzen A."/>
            <person name="Lutzoni F."/>
            <person name="Magnuson J."/>
            <person name="Mondo S."/>
            <person name="Nolan M."/>
            <person name="Ohm R."/>
            <person name="Pangilinan J."/>
            <person name="Park H.-J."/>
            <person name="Ramirez L."/>
            <person name="Alfaro M."/>
            <person name="Sun H."/>
            <person name="Tritt A."/>
            <person name="Yoshinaga Y."/>
            <person name="Zwiers L.-H."/>
            <person name="Turgeon B."/>
            <person name="Goodwin S."/>
            <person name="Spatafora J."/>
            <person name="Crous P."/>
            <person name="Grigoriev I."/>
        </authorList>
    </citation>
    <scope>NUCLEOTIDE SEQUENCE</scope>
    <source>
        <strain evidence="3">CBS 379.55</strain>
    </source>
</reference>
<evidence type="ECO:0000256" key="2">
    <source>
        <dbReference type="SAM" id="Phobius"/>
    </source>
</evidence>
<sequence>MARLDNQCMRQWLLDLCARHSVCITDEPANRVQWPWSSAATAPSHSINPFDPPLQTLLFYFAVCAPVLLFLHSVYTSMQRCNIVEKPLRRPSAHQEEVRRIPWKKSIYRRSKVRRPERDLQTDNRMEYDDVR</sequence>
<dbReference type="EMBL" id="ML986493">
    <property type="protein sequence ID" value="KAF2276550.1"/>
    <property type="molecule type" value="Genomic_DNA"/>
</dbReference>
<dbReference type="GeneID" id="54554090"/>
<protein>
    <submittedName>
        <fullName evidence="3">Uncharacterized protein</fullName>
    </submittedName>
</protein>
<keyword evidence="2" id="KW-1133">Transmembrane helix</keyword>
<accession>A0A6A6JIS1</accession>
<dbReference type="RefSeq" id="XP_033654089.1">
    <property type="nucleotide sequence ID" value="XM_033800915.1"/>
</dbReference>
<gene>
    <name evidence="3" type="ORF">EI97DRAFT_458466</name>
</gene>
<organism evidence="3 4">
    <name type="scientific">Westerdykella ornata</name>
    <dbReference type="NCBI Taxonomy" id="318751"/>
    <lineage>
        <taxon>Eukaryota</taxon>
        <taxon>Fungi</taxon>
        <taxon>Dikarya</taxon>
        <taxon>Ascomycota</taxon>
        <taxon>Pezizomycotina</taxon>
        <taxon>Dothideomycetes</taxon>
        <taxon>Pleosporomycetidae</taxon>
        <taxon>Pleosporales</taxon>
        <taxon>Sporormiaceae</taxon>
        <taxon>Westerdykella</taxon>
    </lineage>
</organism>
<evidence type="ECO:0000313" key="4">
    <source>
        <dbReference type="Proteomes" id="UP000800097"/>
    </source>
</evidence>
<evidence type="ECO:0000313" key="3">
    <source>
        <dbReference type="EMBL" id="KAF2276550.1"/>
    </source>
</evidence>
<feature type="compositionally biased region" description="Basic and acidic residues" evidence="1">
    <location>
        <begin position="114"/>
        <end position="132"/>
    </location>
</feature>
<feature type="region of interest" description="Disordered" evidence="1">
    <location>
        <begin position="113"/>
        <end position="132"/>
    </location>
</feature>
<name>A0A6A6JIS1_WESOR</name>
<evidence type="ECO:0000256" key="1">
    <source>
        <dbReference type="SAM" id="MobiDB-lite"/>
    </source>
</evidence>
<keyword evidence="4" id="KW-1185">Reference proteome</keyword>
<keyword evidence="2" id="KW-0472">Membrane</keyword>
<feature type="transmembrane region" description="Helical" evidence="2">
    <location>
        <begin position="57"/>
        <end position="76"/>
    </location>
</feature>
<dbReference type="AlphaFoldDB" id="A0A6A6JIS1"/>